<sequence>MFYAKYLPYFAGIPYRGIQMSEENIATLISLVDQRIYFVCFTSTSKNLVRAMMGGNAPFEIQTMTKQEQEECRQQTNADISTVSQCPEGEEVIYASLMTFYLRSITYSDDPNESANYIVKIHEHGSSLFFQLFSDKGRLPNHTPFQSGTDMWESKYDQHYFDVGEHLRSPV</sequence>
<evidence type="ECO:0000313" key="5">
    <source>
        <dbReference type="Proteomes" id="UP000663829"/>
    </source>
</evidence>
<proteinExistence type="predicted"/>
<dbReference type="AlphaFoldDB" id="A0A815IL03"/>
<keyword evidence="5" id="KW-1185">Reference proteome</keyword>
<protein>
    <submittedName>
        <fullName evidence="2">Uncharacterized protein</fullName>
    </submittedName>
</protein>
<organism evidence="2 5">
    <name type="scientific">Didymodactylos carnosus</name>
    <dbReference type="NCBI Taxonomy" id="1234261"/>
    <lineage>
        <taxon>Eukaryota</taxon>
        <taxon>Metazoa</taxon>
        <taxon>Spiralia</taxon>
        <taxon>Gnathifera</taxon>
        <taxon>Rotifera</taxon>
        <taxon>Eurotatoria</taxon>
        <taxon>Bdelloidea</taxon>
        <taxon>Philodinida</taxon>
        <taxon>Philodinidae</taxon>
        <taxon>Didymodactylos</taxon>
    </lineage>
</organism>
<comment type="caution">
    <text evidence="2">The sequence shown here is derived from an EMBL/GenBank/DDBJ whole genome shotgun (WGS) entry which is preliminary data.</text>
</comment>
<gene>
    <name evidence="2" type="ORF">GPM918_LOCUS31682</name>
    <name evidence="1" type="ORF">OVA965_LOCUS16905</name>
    <name evidence="4" type="ORF">SRO942_LOCUS32329</name>
    <name evidence="3" type="ORF">TMI583_LOCUS16916</name>
</gene>
<dbReference type="Proteomes" id="UP000663829">
    <property type="component" value="Unassembled WGS sequence"/>
</dbReference>
<dbReference type="EMBL" id="CAJNOQ010015726">
    <property type="protein sequence ID" value="CAF1367365.1"/>
    <property type="molecule type" value="Genomic_DNA"/>
</dbReference>
<name>A0A815IL03_9BILA</name>
<accession>A0A815IL03</accession>
<dbReference type="EMBL" id="CAJOBC010073459">
    <property type="protein sequence ID" value="CAF4250463.1"/>
    <property type="molecule type" value="Genomic_DNA"/>
</dbReference>
<dbReference type="Gene3D" id="3.90.176.10">
    <property type="entry name" value="Toxin ADP-ribosyltransferase, Chain A, domain 1"/>
    <property type="match status" value="1"/>
</dbReference>
<dbReference type="EMBL" id="CAJOBA010007980">
    <property type="protein sequence ID" value="CAF3817133.1"/>
    <property type="molecule type" value="Genomic_DNA"/>
</dbReference>
<dbReference type="EMBL" id="CAJNOK010007967">
    <property type="protein sequence ID" value="CAF1050294.1"/>
    <property type="molecule type" value="Genomic_DNA"/>
</dbReference>
<dbReference type="Proteomes" id="UP000677228">
    <property type="component" value="Unassembled WGS sequence"/>
</dbReference>
<reference evidence="2" key="1">
    <citation type="submission" date="2021-02" db="EMBL/GenBank/DDBJ databases">
        <authorList>
            <person name="Nowell W R."/>
        </authorList>
    </citation>
    <scope>NUCLEOTIDE SEQUENCE</scope>
</reference>
<evidence type="ECO:0000313" key="4">
    <source>
        <dbReference type="EMBL" id="CAF4250463.1"/>
    </source>
</evidence>
<evidence type="ECO:0000313" key="3">
    <source>
        <dbReference type="EMBL" id="CAF3817133.1"/>
    </source>
</evidence>
<evidence type="ECO:0000313" key="2">
    <source>
        <dbReference type="EMBL" id="CAF1367365.1"/>
    </source>
</evidence>
<dbReference type="Proteomes" id="UP000681722">
    <property type="component" value="Unassembled WGS sequence"/>
</dbReference>
<evidence type="ECO:0000313" key="1">
    <source>
        <dbReference type="EMBL" id="CAF1050294.1"/>
    </source>
</evidence>
<dbReference type="Proteomes" id="UP000682733">
    <property type="component" value="Unassembled WGS sequence"/>
</dbReference>